<protein>
    <submittedName>
        <fullName evidence="1">Uncharacterized protein</fullName>
    </submittedName>
</protein>
<dbReference type="AlphaFoldDB" id="A0A0F9A7F7"/>
<organism evidence="1">
    <name type="scientific">marine sediment metagenome</name>
    <dbReference type="NCBI Taxonomy" id="412755"/>
    <lineage>
        <taxon>unclassified sequences</taxon>
        <taxon>metagenomes</taxon>
        <taxon>ecological metagenomes</taxon>
    </lineage>
</organism>
<sequence>MTRQEISETRKTAEMYLAAKTFTFIKELNTAGEINLYNGYVLEIHDDFIVFQDRIIRNPIPIPIDHITKIDVSRVKEEVGGKYENKD</sequence>
<evidence type="ECO:0000313" key="1">
    <source>
        <dbReference type="EMBL" id="KKL05390.1"/>
    </source>
</evidence>
<reference evidence="1" key="1">
    <citation type="journal article" date="2015" name="Nature">
        <title>Complex archaea that bridge the gap between prokaryotes and eukaryotes.</title>
        <authorList>
            <person name="Spang A."/>
            <person name="Saw J.H."/>
            <person name="Jorgensen S.L."/>
            <person name="Zaremba-Niedzwiedzka K."/>
            <person name="Martijn J."/>
            <person name="Lind A.E."/>
            <person name="van Eijk R."/>
            <person name="Schleper C."/>
            <person name="Guy L."/>
            <person name="Ettema T.J."/>
        </authorList>
    </citation>
    <scope>NUCLEOTIDE SEQUENCE</scope>
</reference>
<proteinExistence type="predicted"/>
<accession>A0A0F9A7F7</accession>
<comment type="caution">
    <text evidence="1">The sequence shown here is derived from an EMBL/GenBank/DDBJ whole genome shotgun (WGS) entry which is preliminary data.</text>
</comment>
<name>A0A0F9A7F7_9ZZZZ</name>
<gene>
    <name evidence="1" type="ORF">LCGC14_2606520</name>
</gene>
<dbReference type="EMBL" id="LAZR01044138">
    <property type="protein sequence ID" value="KKL05390.1"/>
    <property type="molecule type" value="Genomic_DNA"/>
</dbReference>